<dbReference type="GO" id="GO:0019305">
    <property type="term" value="P:dTDP-rhamnose biosynthetic process"/>
    <property type="evidence" value="ECO:0007669"/>
    <property type="project" value="UniProtKB-UniPathway"/>
</dbReference>
<proteinExistence type="inferred from homology"/>
<dbReference type="PATRIC" id="fig|1114964.3.peg.731"/>
<evidence type="ECO:0000256" key="6">
    <source>
        <dbReference type="RuleBase" id="RU364082"/>
    </source>
</evidence>
<dbReference type="InterPro" id="IPR005913">
    <property type="entry name" value="dTDP_dehydrorham_reduct"/>
</dbReference>
<gene>
    <name evidence="8" type="ORF">L485_03855</name>
</gene>
<name>T0GVP9_9SPHN</name>
<dbReference type="Proteomes" id="UP000015524">
    <property type="component" value="Unassembled WGS sequence"/>
</dbReference>
<feature type="domain" description="RmlD-like substrate binding" evidence="7">
    <location>
        <begin position="8"/>
        <end position="249"/>
    </location>
</feature>
<dbReference type="GO" id="GO:0008831">
    <property type="term" value="F:dTDP-4-dehydrorhamnose reductase activity"/>
    <property type="evidence" value="ECO:0007669"/>
    <property type="project" value="UniProtKB-EC"/>
</dbReference>
<dbReference type="UniPathway" id="UPA00124"/>
<keyword evidence="6" id="KW-0521">NADP</keyword>
<evidence type="ECO:0000256" key="5">
    <source>
        <dbReference type="ARBA" id="ARBA00048200"/>
    </source>
</evidence>
<dbReference type="CDD" id="cd05254">
    <property type="entry name" value="dTDP_HR_like_SDR_e"/>
    <property type="match status" value="1"/>
</dbReference>
<comment type="catalytic activity">
    <reaction evidence="5 6">
        <text>dTDP-beta-L-rhamnose + NADP(+) = dTDP-4-dehydro-beta-L-rhamnose + NADPH + H(+)</text>
        <dbReference type="Rhea" id="RHEA:21796"/>
        <dbReference type="ChEBI" id="CHEBI:15378"/>
        <dbReference type="ChEBI" id="CHEBI:57510"/>
        <dbReference type="ChEBI" id="CHEBI:57783"/>
        <dbReference type="ChEBI" id="CHEBI:58349"/>
        <dbReference type="ChEBI" id="CHEBI:62830"/>
        <dbReference type="EC" id="1.1.1.133"/>
    </reaction>
</comment>
<keyword evidence="9" id="KW-1185">Reference proteome</keyword>
<dbReference type="Gene3D" id="3.40.50.720">
    <property type="entry name" value="NAD(P)-binding Rossmann-like Domain"/>
    <property type="match status" value="1"/>
</dbReference>
<comment type="caution">
    <text evidence="8">The sequence shown here is derived from an EMBL/GenBank/DDBJ whole genome shotgun (WGS) entry which is preliminary data.</text>
</comment>
<dbReference type="eggNOG" id="COG1091">
    <property type="taxonomic scope" value="Bacteria"/>
</dbReference>
<dbReference type="PANTHER" id="PTHR10491">
    <property type="entry name" value="DTDP-4-DEHYDRORHAMNOSE REDUCTASE"/>
    <property type="match status" value="1"/>
</dbReference>
<evidence type="ECO:0000256" key="3">
    <source>
        <dbReference type="ARBA" id="ARBA00012929"/>
    </source>
</evidence>
<dbReference type="RefSeq" id="WP_021243730.1">
    <property type="nucleotide sequence ID" value="NZ_ATIB01000031.1"/>
</dbReference>
<keyword evidence="6" id="KW-0560">Oxidoreductase</keyword>
<dbReference type="PANTHER" id="PTHR10491:SF4">
    <property type="entry name" value="METHIONINE ADENOSYLTRANSFERASE 2 SUBUNIT BETA"/>
    <property type="match status" value="1"/>
</dbReference>
<evidence type="ECO:0000313" key="8">
    <source>
        <dbReference type="EMBL" id="EQB04742.1"/>
    </source>
</evidence>
<dbReference type="InterPro" id="IPR036291">
    <property type="entry name" value="NAD(P)-bd_dom_sf"/>
</dbReference>
<sequence length="301" mass="33494">MHDGDKNKVLVLGAGGMLGNAIFRLFVDGGRDCVTGTLRSASKSRYFTREQRDRLIYDIDVTDDDALAVVFDDVQPTVVINCIGIIKQHSAAKDPLTALTINAVLPHRLAQLCKARGARLVHMSTDCVFSGKRGGYREGDFPDADDLYGRTKYLGETHYPHTVTLRTSIVGHELGSAYSLIDWFLSQQGSVKGYGKAIFSGLPTIEVARVIRDLVYNNPTLTGVYHLSADPISKQDLLCLVAQAYDKDIEIVPDMTVNIDRSLDSERFRQETGYVPVNWPDLVQMMYQDHLDHVRSVESMP</sequence>
<dbReference type="SUPFAM" id="SSF51735">
    <property type="entry name" value="NAD(P)-binding Rossmann-fold domains"/>
    <property type="match status" value="1"/>
</dbReference>
<reference evidence="8 9" key="1">
    <citation type="journal article" date="2013" name="Genome Announc.">
        <title>Draft Genome Sequence of a Hexachlorocyclohexane-Degrading Bacterium, Sphingobium baderi Strain LL03T.</title>
        <authorList>
            <person name="Kaur J."/>
            <person name="Verma H."/>
            <person name="Tripathi C."/>
            <person name="Khurana J.P."/>
            <person name="Lal R."/>
        </authorList>
    </citation>
    <scope>NUCLEOTIDE SEQUENCE [LARGE SCALE GENOMIC DNA]</scope>
    <source>
        <strain evidence="8 9">LL03</strain>
    </source>
</reference>
<evidence type="ECO:0000256" key="2">
    <source>
        <dbReference type="ARBA" id="ARBA00010944"/>
    </source>
</evidence>
<dbReference type="EMBL" id="ATIB01000031">
    <property type="protein sequence ID" value="EQB04742.1"/>
    <property type="molecule type" value="Genomic_DNA"/>
</dbReference>
<dbReference type="GO" id="GO:0005829">
    <property type="term" value="C:cytosol"/>
    <property type="evidence" value="ECO:0007669"/>
    <property type="project" value="TreeGrafter"/>
</dbReference>
<accession>T0GVP9</accession>
<evidence type="ECO:0000313" key="9">
    <source>
        <dbReference type="Proteomes" id="UP000015524"/>
    </source>
</evidence>
<organism evidence="8 9">
    <name type="scientific">Sphingobium baderi LL03</name>
    <dbReference type="NCBI Taxonomy" id="1114964"/>
    <lineage>
        <taxon>Bacteria</taxon>
        <taxon>Pseudomonadati</taxon>
        <taxon>Pseudomonadota</taxon>
        <taxon>Alphaproteobacteria</taxon>
        <taxon>Sphingomonadales</taxon>
        <taxon>Sphingomonadaceae</taxon>
        <taxon>Sphingobium</taxon>
    </lineage>
</organism>
<dbReference type="AlphaFoldDB" id="T0GVP9"/>
<comment type="cofactor">
    <cofactor evidence="6">
        <name>Mg(2+)</name>
        <dbReference type="ChEBI" id="CHEBI:18420"/>
    </cofactor>
    <text evidence="6">Binds 1 Mg(2+) ion per monomer.</text>
</comment>
<evidence type="ECO:0000259" key="7">
    <source>
        <dbReference type="Pfam" id="PF04321"/>
    </source>
</evidence>
<dbReference type="OrthoDB" id="9803892at2"/>
<evidence type="ECO:0000256" key="4">
    <source>
        <dbReference type="ARBA" id="ARBA00017099"/>
    </source>
</evidence>
<comment type="function">
    <text evidence="6">Catalyzes the reduction of dTDP-6-deoxy-L-lyxo-4-hexulose to yield dTDP-L-rhamnose.</text>
</comment>
<dbReference type="Pfam" id="PF04321">
    <property type="entry name" value="RmlD_sub_bind"/>
    <property type="match status" value="1"/>
</dbReference>
<protein>
    <recommendedName>
        <fullName evidence="4 6">dTDP-4-dehydrorhamnose reductase</fullName>
        <ecNumber evidence="3 6">1.1.1.133</ecNumber>
    </recommendedName>
</protein>
<comment type="pathway">
    <text evidence="1 6">Carbohydrate biosynthesis; dTDP-L-rhamnose biosynthesis.</text>
</comment>
<dbReference type="EC" id="1.1.1.133" evidence="3 6"/>
<evidence type="ECO:0000256" key="1">
    <source>
        <dbReference type="ARBA" id="ARBA00004781"/>
    </source>
</evidence>
<dbReference type="InterPro" id="IPR029903">
    <property type="entry name" value="RmlD-like-bd"/>
</dbReference>
<comment type="similarity">
    <text evidence="2 6">Belongs to the dTDP-4-dehydrorhamnose reductase family.</text>
</comment>